<proteinExistence type="inferred from homology"/>
<dbReference type="PANTHER" id="PTHR13618">
    <property type="entry name" value="LEUCINE ZIPPER CONTAINING TRANSCRIPTION FACTOR LZF1"/>
    <property type="match status" value="1"/>
</dbReference>
<dbReference type="Proteomes" id="UP000054815">
    <property type="component" value="Unassembled WGS sequence"/>
</dbReference>
<evidence type="ECO:0000313" key="2">
    <source>
        <dbReference type="EMBL" id="KRX97533.1"/>
    </source>
</evidence>
<dbReference type="GO" id="GO:0043291">
    <property type="term" value="C:RAVE complex"/>
    <property type="evidence" value="ECO:0007669"/>
    <property type="project" value="TreeGrafter"/>
</dbReference>
<dbReference type="InterPro" id="IPR028241">
    <property type="entry name" value="RAVE2/Rogdi"/>
</dbReference>
<organism evidence="2 3">
    <name type="scientific">Trichinella pseudospiralis</name>
    <name type="common">Parasitic roundworm</name>
    <dbReference type="NCBI Taxonomy" id="6337"/>
    <lineage>
        <taxon>Eukaryota</taxon>
        <taxon>Metazoa</taxon>
        <taxon>Ecdysozoa</taxon>
        <taxon>Nematoda</taxon>
        <taxon>Enoplea</taxon>
        <taxon>Dorylaimia</taxon>
        <taxon>Trichinellida</taxon>
        <taxon>Trichinellidae</taxon>
        <taxon>Trichinella</taxon>
    </lineage>
</organism>
<name>A0A0V0YBC6_TRIPS</name>
<dbReference type="Pfam" id="PF10259">
    <property type="entry name" value="Rogdi_lz"/>
    <property type="match status" value="1"/>
</dbReference>
<comment type="caution">
    <text evidence="2">The sequence shown here is derived from an EMBL/GenBank/DDBJ whole genome shotgun (WGS) entry which is preliminary data.</text>
</comment>
<accession>A0A0V0YBC6</accession>
<evidence type="ECO:0000256" key="1">
    <source>
        <dbReference type="ARBA" id="ARBA00005535"/>
    </source>
</evidence>
<gene>
    <name evidence="2" type="primary">H14A12.3</name>
    <name evidence="2" type="ORF">T4E_4078</name>
</gene>
<protein>
    <submittedName>
        <fullName evidence="2">Protein rogdi-like protein</fullName>
    </submittedName>
</protein>
<dbReference type="AlphaFoldDB" id="A0A0V0YBC6"/>
<dbReference type="PANTHER" id="PTHR13618:SF1">
    <property type="entry name" value="PROTEIN ROGDI HOMOLOG"/>
    <property type="match status" value="1"/>
</dbReference>
<dbReference type="EMBL" id="JYDU01000030">
    <property type="protein sequence ID" value="KRX97533.1"/>
    <property type="molecule type" value="Genomic_DNA"/>
</dbReference>
<sequence>MRLLIGMASRGEYEKQEVKQSFYLYEEAVSTLRKVEILLRECCTKLPNRNQFNENCSLFAPEKYVLADSGENLKCVVTIIGDNVAKAEVAVRYPKMPSHFYRAVVQPDIQWKIQQIQDFGNFVLGAFEQIQIGLAASGESANEVVEKKILNNINDIFQSLLSARNSLTCIQKKSQTCKMRDNLLRKCFVPLPPADLTFDLYISSSKLVFSVITTPVQASEKDPIQIYEVNKGRKECECFIPWLYDLTIPVSHALQVMQTFLEKIAAK</sequence>
<dbReference type="STRING" id="6337.A0A0V0YBC6"/>
<evidence type="ECO:0000313" key="3">
    <source>
        <dbReference type="Proteomes" id="UP000054815"/>
    </source>
</evidence>
<reference evidence="2 3" key="1">
    <citation type="submission" date="2015-01" db="EMBL/GenBank/DDBJ databases">
        <title>Evolution of Trichinella species and genotypes.</title>
        <authorList>
            <person name="Korhonen P.K."/>
            <person name="Edoardo P."/>
            <person name="Giuseppe L.R."/>
            <person name="Gasser R.B."/>
        </authorList>
    </citation>
    <scope>NUCLEOTIDE SEQUENCE [LARGE SCALE GENOMIC DNA]</scope>
    <source>
        <strain evidence="2">ISS141</strain>
    </source>
</reference>
<comment type="similarity">
    <text evidence="1">Belongs to the rogdi family.</text>
</comment>